<dbReference type="OrthoDB" id="7275411at2"/>
<sequence>MIDAWLGLLLIKMAIAAGIVVGCSLLAERSGPLLAAMIATLPISLGPVYVFLALDHGPAFIAEAALGSMASNLANACLMLVYVLLAQRFTTLPSLGLGLLVWLAAVLTLRTLALPFAAIVGLTPLIFGAVHLAVRPYLAARPAGPPERPWYAIPLRAACVALLAGTATMASSHVGGMWSGVLAGLPIVLSSLVVMLQPRMGGPVAAAVIANSVLGLLGFGLGIAVVHLTAVPLGTWPALALGLVICSGWNLALMGNARLGNTRRPPRASP</sequence>
<name>A0A1H5W3C0_9HYPH</name>
<proteinExistence type="predicted"/>
<feature type="transmembrane region" description="Helical" evidence="1">
    <location>
        <begin position="33"/>
        <end position="54"/>
    </location>
</feature>
<evidence type="ECO:0000313" key="2">
    <source>
        <dbReference type="EMBL" id="SEF94009.1"/>
    </source>
</evidence>
<evidence type="ECO:0000256" key="1">
    <source>
        <dbReference type="SAM" id="Phobius"/>
    </source>
</evidence>
<keyword evidence="1" id="KW-1133">Transmembrane helix</keyword>
<keyword evidence="3" id="KW-1185">Reference proteome</keyword>
<feature type="transmembrane region" description="Helical" evidence="1">
    <location>
        <begin position="236"/>
        <end position="257"/>
    </location>
</feature>
<dbReference type="AlphaFoldDB" id="A0A1H5W3C0"/>
<dbReference type="Proteomes" id="UP000236743">
    <property type="component" value="Unassembled WGS sequence"/>
</dbReference>
<dbReference type="RefSeq" id="WP_146071292.1">
    <property type="nucleotide sequence ID" value="NZ_FNUY01000002.1"/>
</dbReference>
<keyword evidence="1" id="KW-0812">Transmembrane</keyword>
<feature type="transmembrane region" description="Helical" evidence="1">
    <location>
        <begin position="92"/>
        <end position="110"/>
    </location>
</feature>
<feature type="transmembrane region" description="Helical" evidence="1">
    <location>
        <begin position="208"/>
        <end position="230"/>
    </location>
</feature>
<feature type="transmembrane region" description="Helical" evidence="1">
    <location>
        <begin position="60"/>
        <end position="85"/>
    </location>
</feature>
<feature type="transmembrane region" description="Helical" evidence="1">
    <location>
        <begin position="6"/>
        <end position="26"/>
    </location>
</feature>
<accession>A0A1H5W3C0</accession>
<organism evidence="2 3">
    <name type="scientific">Bosea lathyri</name>
    <dbReference type="NCBI Taxonomy" id="1036778"/>
    <lineage>
        <taxon>Bacteria</taxon>
        <taxon>Pseudomonadati</taxon>
        <taxon>Pseudomonadota</taxon>
        <taxon>Alphaproteobacteria</taxon>
        <taxon>Hyphomicrobiales</taxon>
        <taxon>Boseaceae</taxon>
        <taxon>Bosea</taxon>
    </lineage>
</organism>
<dbReference type="EMBL" id="FNUY01000002">
    <property type="protein sequence ID" value="SEF94009.1"/>
    <property type="molecule type" value="Genomic_DNA"/>
</dbReference>
<protein>
    <submittedName>
        <fullName evidence="2">Uncharacterized protein</fullName>
    </submittedName>
</protein>
<evidence type="ECO:0000313" key="3">
    <source>
        <dbReference type="Proteomes" id="UP000236743"/>
    </source>
</evidence>
<feature type="transmembrane region" description="Helical" evidence="1">
    <location>
        <begin position="116"/>
        <end position="138"/>
    </location>
</feature>
<reference evidence="2 3" key="1">
    <citation type="submission" date="2016-10" db="EMBL/GenBank/DDBJ databases">
        <authorList>
            <person name="de Groot N.N."/>
        </authorList>
    </citation>
    <scope>NUCLEOTIDE SEQUENCE [LARGE SCALE GENOMIC DNA]</scope>
    <source>
        <strain evidence="2 3">DSM 26656</strain>
    </source>
</reference>
<feature type="transmembrane region" description="Helical" evidence="1">
    <location>
        <begin position="176"/>
        <end position="196"/>
    </location>
</feature>
<feature type="transmembrane region" description="Helical" evidence="1">
    <location>
        <begin position="150"/>
        <end position="170"/>
    </location>
</feature>
<gene>
    <name evidence="2" type="ORF">SAMN04488115_102545</name>
</gene>
<keyword evidence="1" id="KW-0472">Membrane</keyword>